<reference evidence="1 2" key="1">
    <citation type="submission" date="2020-07" db="EMBL/GenBank/DDBJ databases">
        <title>Sequencing the genomes of 1000 actinobacteria strains.</title>
        <authorList>
            <person name="Klenk H.-P."/>
        </authorList>
    </citation>
    <scope>NUCLEOTIDE SEQUENCE [LARGE SCALE GENOMIC DNA]</scope>
    <source>
        <strain evidence="1 2">DSM 26474</strain>
    </source>
</reference>
<accession>A0A852SQQ7</accession>
<sequence length="148" mass="15650">MSAAQDGGFSAEERAAMKSRAAELKAEARSGKAAEKAAADAAAVEAKIAEMPEPDRVMAERLQALVAEAAPALQPKLYYGQPGWAKSGKVVVFFRSGLMDKARYSTLGFSENAALDDETGLWPTSYALERLDDAAAARIRDLIVTAAA</sequence>
<comment type="caution">
    <text evidence="1">The sequence shown here is derived from an EMBL/GenBank/DDBJ whole genome shotgun (WGS) entry which is preliminary data.</text>
</comment>
<gene>
    <name evidence="1" type="ORF">BJ984_002416</name>
</gene>
<dbReference type="Proteomes" id="UP000549913">
    <property type="component" value="Unassembled WGS sequence"/>
</dbReference>
<dbReference type="RefSeq" id="WP_179548253.1">
    <property type="nucleotide sequence ID" value="NZ_BSEW01000002.1"/>
</dbReference>
<keyword evidence="2" id="KW-1185">Reference proteome</keyword>
<evidence type="ECO:0000313" key="2">
    <source>
        <dbReference type="Proteomes" id="UP000549913"/>
    </source>
</evidence>
<proteinExistence type="predicted"/>
<name>A0A852SQQ7_9MICO</name>
<dbReference type="AlphaFoldDB" id="A0A852SQQ7"/>
<protein>
    <recommendedName>
        <fullName evidence="3">DUF1801 domain-containing protein</fullName>
    </recommendedName>
</protein>
<evidence type="ECO:0000313" key="1">
    <source>
        <dbReference type="EMBL" id="NYD71258.1"/>
    </source>
</evidence>
<evidence type="ECO:0008006" key="3">
    <source>
        <dbReference type="Google" id="ProtNLM"/>
    </source>
</evidence>
<dbReference type="SUPFAM" id="SSF159888">
    <property type="entry name" value="YdhG-like"/>
    <property type="match status" value="1"/>
</dbReference>
<dbReference type="EMBL" id="JACCBM010000001">
    <property type="protein sequence ID" value="NYD71258.1"/>
    <property type="molecule type" value="Genomic_DNA"/>
</dbReference>
<organism evidence="1 2">
    <name type="scientific">Herbiconiux flava</name>
    <dbReference type="NCBI Taxonomy" id="881268"/>
    <lineage>
        <taxon>Bacteria</taxon>
        <taxon>Bacillati</taxon>
        <taxon>Actinomycetota</taxon>
        <taxon>Actinomycetes</taxon>
        <taxon>Micrococcales</taxon>
        <taxon>Microbacteriaceae</taxon>
        <taxon>Herbiconiux</taxon>
    </lineage>
</organism>